<protein>
    <recommendedName>
        <fullName evidence="4">DUF3618 domain-containing protein</fullName>
    </recommendedName>
</protein>
<feature type="region of interest" description="Disordered" evidence="1">
    <location>
        <begin position="156"/>
        <end position="248"/>
    </location>
</feature>
<feature type="compositionally biased region" description="Low complexity" evidence="1">
    <location>
        <begin position="156"/>
        <end position="174"/>
    </location>
</feature>
<dbReference type="EMBL" id="JACTNF010000001">
    <property type="protein sequence ID" value="MBO1073318.1"/>
    <property type="molecule type" value="Genomic_DNA"/>
</dbReference>
<sequence>MSGKPGEESTIDKTRATLQEQGAAVKQEARRVADEVSAEGSKAVEDIKAVGQDLSSAAMEKAEDLAERGKEMGAERGAGLAEATRRVADDLESSSPEIARHVRSAADSIESVSASLRERSVGDLMREASGFARRQPTAFFGAAVVAGFALARFAKSSSDGQAGTTGTRGLTGRTGMPGGTGIAGGAATTDRAPGWVPGGTGSAAGTAPLQPATMPAATLGGAVAHKPGTAAPGSMPTIDETGSGGRTS</sequence>
<feature type="region of interest" description="Disordered" evidence="1">
    <location>
        <begin position="66"/>
        <end position="110"/>
    </location>
</feature>
<evidence type="ECO:0000313" key="2">
    <source>
        <dbReference type="EMBL" id="MBO1073318.1"/>
    </source>
</evidence>
<reference evidence="2 3" key="1">
    <citation type="submission" date="2020-09" db="EMBL/GenBank/DDBJ databases">
        <title>Roseomonas.</title>
        <authorList>
            <person name="Zhu W."/>
        </authorList>
    </citation>
    <scope>NUCLEOTIDE SEQUENCE [LARGE SCALE GENOMIC DNA]</scope>
    <source>
        <strain evidence="2 3">1311</strain>
    </source>
</reference>
<accession>A0ABS3K777</accession>
<proteinExistence type="predicted"/>
<name>A0ABS3K777_9PROT</name>
<evidence type="ECO:0000256" key="1">
    <source>
        <dbReference type="SAM" id="MobiDB-lite"/>
    </source>
</evidence>
<dbReference type="Proteomes" id="UP001518990">
    <property type="component" value="Unassembled WGS sequence"/>
</dbReference>
<feature type="region of interest" description="Disordered" evidence="1">
    <location>
        <begin position="1"/>
        <end position="42"/>
    </location>
</feature>
<feature type="compositionally biased region" description="Basic and acidic residues" evidence="1">
    <location>
        <begin position="1"/>
        <end position="15"/>
    </location>
</feature>
<dbReference type="RefSeq" id="WP_207444920.1">
    <property type="nucleotide sequence ID" value="NZ_CP061091.1"/>
</dbReference>
<organism evidence="2 3">
    <name type="scientific">Roseomonas marmotae</name>
    <dbReference type="NCBI Taxonomy" id="2768161"/>
    <lineage>
        <taxon>Bacteria</taxon>
        <taxon>Pseudomonadati</taxon>
        <taxon>Pseudomonadota</taxon>
        <taxon>Alphaproteobacteria</taxon>
        <taxon>Acetobacterales</taxon>
        <taxon>Roseomonadaceae</taxon>
        <taxon>Roseomonas</taxon>
    </lineage>
</organism>
<evidence type="ECO:0000313" key="3">
    <source>
        <dbReference type="Proteomes" id="UP001518990"/>
    </source>
</evidence>
<feature type="compositionally biased region" description="Gly residues" evidence="1">
    <location>
        <begin position="175"/>
        <end position="184"/>
    </location>
</feature>
<gene>
    <name evidence="2" type="ORF">IAI60_01700</name>
</gene>
<comment type="caution">
    <text evidence="2">The sequence shown here is derived from an EMBL/GenBank/DDBJ whole genome shotgun (WGS) entry which is preliminary data.</text>
</comment>
<keyword evidence="3" id="KW-1185">Reference proteome</keyword>
<evidence type="ECO:0008006" key="4">
    <source>
        <dbReference type="Google" id="ProtNLM"/>
    </source>
</evidence>